<sequence>MIATVYATPGSGTDMRPRVIAGQDADLKEYPYIVLLIFEHLLDNGTYALNKGCSGSLITERWVLTAGHCGAKWIRYGDTSVPFEDENMLIKLGIGHGGACARCISVVSRKPTCFVKPSHGNDIRPRVIGGQDADLKEYPYVVMIVLNYSLHNGTRVMSKGCSGSLINEWWVLTAGHCGGKWIRYGDTSVPFEDENMLIKVIKEVPFQNYISRTNDIKFLKLLKKATVEFYGKISVVDYKTLIGKRAMAVGFGLTYLVNHIHKYTSDRVFANRSMPLQRGDLVISTCKNIIYPNYRGPSICVSPTCGNRNVQVYFADSGSPLLVDGMIVGVGSYIGPHYTNAYAAVSPFASWIHSVVTGN</sequence>
<name>A0ACC1D1P3_9NEOP</name>
<accession>A0ACC1D1P3</accession>
<keyword evidence="2" id="KW-1185">Reference proteome</keyword>
<dbReference type="Proteomes" id="UP000824533">
    <property type="component" value="Linkage Group LG12"/>
</dbReference>
<comment type="caution">
    <text evidence="1">The sequence shown here is derived from an EMBL/GenBank/DDBJ whole genome shotgun (WGS) entry which is preliminary data.</text>
</comment>
<evidence type="ECO:0000313" key="2">
    <source>
        <dbReference type="Proteomes" id="UP000824533"/>
    </source>
</evidence>
<organism evidence="1 2">
    <name type="scientific">Dendrolimus kikuchii</name>
    <dbReference type="NCBI Taxonomy" id="765133"/>
    <lineage>
        <taxon>Eukaryota</taxon>
        <taxon>Metazoa</taxon>
        <taxon>Ecdysozoa</taxon>
        <taxon>Arthropoda</taxon>
        <taxon>Hexapoda</taxon>
        <taxon>Insecta</taxon>
        <taxon>Pterygota</taxon>
        <taxon>Neoptera</taxon>
        <taxon>Endopterygota</taxon>
        <taxon>Lepidoptera</taxon>
        <taxon>Glossata</taxon>
        <taxon>Ditrysia</taxon>
        <taxon>Bombycoidea</taxon>
        <taxon>Lasiocampidae</taxon>
        <taxon>Dendrolimus</taxon>
    </lineage>
</organism>
<protein>
    <submittedName>
        <fullName evidence="1">Uncharacterized protein</fullName>
    </submittedName>
</protein>
<proteinExistence type="predicted"/>
<dbReference type="EMBL" id="CM034398">
    <property type="protein sequence ID" value="KAJ0177493.1"/>
    <property type="molecule type" value="Genomic_DNA"/>
</dbReference>
<gene>
    <name evidence="1" type="ORF">K1T71_007502</name>
</gene>
<reference evidence="1 2" key="1">
    <citation type="journal article" date="2021" name="Front. Genet.">
        <title>Chromosome-Level Genome Assembly Reveals Significant Gene Expansion in the Toll and IMD Signaling Pathways of Dendrolimus kikuchii.</title>
        <authorList>
            <person name="Zhou J."/>
            <person name="Wu P."/>
            <person name="Xiong Z."/>
            <person name="Liu N."/>
            <person name="Zhao N."/>
            <person name="Ji M."/>
            <person name="Qiu Y."/>
            <person name="Yang B."/>
        </authorList>
    </citation>
    <scope>NUCLEOTIDE SEQUENCE [LARGE SCALE GENOMIC DNA]</scope>
    <source>
        <strain evidence="1">Ann1</strain>
    </source>
</reference>
<evidence type="ECO:0000313" key="1">
    <source>
        <dbReference type="EMBL" id="KAJ0177493.1"/>
    </source>
</evidence>